<keyword evidence="2" id="KW-1185">Reference proteome</keyword>
<dbReference type="Proteomes" id="UP000595814">
    <property type="component" value="Chromosome"/>
</dbReference>
<reference evidence="1 2" key="1">
    <citation type="journal article" date="2022" name="Int. J. Syst. Evol. Microbiol.">
        <title>Miniphocaeibacter halophilus sp. nov., an ammonium-tolerant acetate-producing bacterium isolated from a biogas system.</title>
        <authorList>
            <person name="Schnurer A."/>
            <person name="Singh A."/>
            <person name="Bi S."/>
            <person name="Qiao W."/>
            <person name="Westerholm M."/>
        </authorList>
    </citation>
    <scope>NUCLEOTIDE SEQUENCE [LARGE SCALE GENOMIC DNA]</scope>
    <source>
        <strain evidence="1 2">AMB_01</strain>
    </source>
</reference>
<proteinExistence type="predicted"/>
<dbReference type="EMBL" id="CP066744">
    <property type="protein sequence ID" value="QQK08365.1"/>
    <property type="molecule type" value="Genomic_DNA"/>
</dbReference>
<evidence type="ECO:0000313" key="1">
    <source>
        <dbReference type="EMBL" id="QQK08365.1"/>
    </source>
</evidence>
<accession>A0AC61MS13</accession>
<name>A0AC61MS13_9FIRM</name>
<sequence length="182" mass="21464">MKDDKLVKEIKKGNEKALESLIDKYGWIVKTVVSKHLFYFENLQEECINDIFLGVWNNIEKYNPEKASLKNWIASISKYRAIDYLRKYYKELNEENIDGITNLTSEEDDYKEIIENGVDEELEELIAPLKERDKILFRKLFYEEKTVEEISLEDNISPSNIYNRVSRGKKKIKKALGAKEAK</sequence>
<organism evidence="1 2">
    <name type="scientific">Miniphocaeibacter halophilus</name>
    <dbReference type="NCBI Taxonomy" id="2931922"/>
    <lineage>
        <taxon>Bacteria</taxon>
        <taxon>Bacillati</taxon>
        <taxon>Bacillota</taxon>
        <taxon>Tissierellia</taxon>
        <taxon>Tissierellales</taxon>
        <taxon>Peptoniphilaceae</taxon>
        <taxon>Miniphocaeibacter</taxon>
    </lineage>
</organism>
<evidence type="ECO:0000313" key="2">
    <source>
        <dbReference type="Proteomes" id="UP000595814"/>
    </source>
</evidence>
<gene>
    <name evidence="1" type="ORF">JFY71_02135</name>
</gene>
<protein>
    <submittedName>
        <fullName evidence="1">Sigma-70 family RNA polymerase sigma factor</fullName>
    </submittedName>
</protein>